<dbReference type="WBParaSite" id="PS1159_v2.g7755.t1">
    <property type="protein sequence ID" value="PS1159_v2.g7755.t1"/>
    <property type="gene ID" value="PS1159_v2.g7755"/>
</dbReference>
<organism evidence="1 2">
    <name type="scientific">Panagrolaimus sp. PS1159</name>
    <dbReference type="NCBI Taxonomy" id="55785"/>
    <lineage>
        <taxon>Eukaryota</taxon>
        <taxon>Metazoa</taxon>
        <taxon>Ecdysozoa</taxon>
        <taxon>Nematoda</taxon>
        <taxon>Chromadorea</taxon>
        <taxon>Rhabditida</taxon>
        <taxon>Tylenchina</taxon>
        <taxon>Panagrolaimomorpha</taxon>
        <taxon>Panagrolaimoidea</taxon>
        <taxon>Panagrolaimidae</taxon>
        <taxon>Panagrolaimus</taxon>
    </lineage>
</organism>
<accession>A0AC35GQG7</accession>
<evidence type="ECO:0000313" key="1">
    <source>
        <dbReference type="Proteomes" id="UP000887580"/>
    </source>
</evidence>
<sequence length="399" mass="45167">MTDTTTITPSDAQTFQRCAYIVPRKNRSCKMIVKNGLTYCGEHAVFDESNIHRIPCPINPKHTADKRHLEDHLKKCCARVPEDPWVIQNINKKDIPDEEEKYEDLTKEITKVSKIVEDEYEKIKPEILIEYEEAEIVENDLKKENIGKTKHLKQISSIIGHLMKNKLLENDKSKAVFELGVGKGQLAFYMASQAPETKFVLVDYSGIKHKVDNKVKNKNAVDIKRIRCPIEHVDASKISSLISSSFVSAVCKHFCGSATDYGINCIINAISNNVAINGFCLAPCCHHRISISQYIGHDYLKSIKIDAPQLISSLRMIASWATCGPPIKETAFIQADDNGESFKFWSYEKKLILGRKAKAIIEFGRVLYLRKVCGFDCRLLEYIDVNVSPENLMIVGVKK</sequence>
<name>A0AC35GQG7_9BILA</name>
<dbReference type="Proteomes" id="UP000887580">
    <property type="component" value="Unplaced"/>
</dbReference>
<proteinExistence type="predicted"/>
<protein>
    <submittedName>
        <fullName evidence="2">tRNA:m(4)X modification enzyme TRM13</fullName>
    </submittedName>
</protein>
<reference evidence="2" key="1">
    <citation type="submission" date="2022-11" db="UniProtKB">
        <authorList>
            <consortium name="WormBaseParasite"/>
        </authorList>
    </citation>
    <scope>IDENTIFICATION</scope>
</reference>
<evidence type="ECO:0000313" key="2">
    <source>
        <dbReference type="WBParaSite" id="PS1159_v2.g7755.t1"/>
    </source>
</evidence>